<keyword evidence="3" id="KW-1185">Reference proteome</keyword>
<evidence type="ECO:0000313" key="2">
    <source>
        <dbReference type="EMBL" id="CAH9094718.1"/>
    </source>
</evidence>
<feature type="domain" description="DUF4283" evidence="1">
    <location>
        <begin position="139"/>
        <end position="218"/>
    </location>
</feature>
<evidence type="ECO:0000313" key="3">
    <source>
        <dbReference type="Proteomes" id="UP001152484"/>
    </source>
</evidence>
<reference evidence="2" key="1">
    <citation type="submission" date="2022-07" db="EMBL/GenBank/DDBJ databases">
        <authorList>
            <person name="Macas J."/>
            <person name="Novak P."/>
            <person name="Neumann P."/>
        </authorList>
    </citation>
    <scope>NUCLEOTIDE SEQUENCE</scope>
</reference>
<dbReference type="AlphaFoldDB" id="A0A9P1ECQ4"/>
<dbReference type="InterPro" id="IPR025558">
    <property type="entry name" value="DUF4283"/>
</dbReference>
<dbReference type="PANTHER" id="PTHR31286">
    <property type="entry name" value="GLYCINE-RICH CELL WALL STRUCTURAL PROTEIN 1.8-LIKE"/>
    <property type="match status" value="1"/>
</dbReference>
<gene>
    <name evidence="2" type="ORF">CEURO_LOCUS12871</name>
</gene>
<dbReference type="PANTHER" id="PTHR31286:SF168">
    <property type="entry name" value="DUF4283 DOMAIN-CONTAINING PROTEIN"/>
    <property type="match status" value="1"/>
</dbReference>
<accession>A0A9P1ECQ4</accession>
<proteinExistence type="predicted"/>
<protein>
    <recommendedName>
        <fullName evidence="1">DUF4283 domain-containing protein</fullName>
    </recommendedName>
</protein>
<dbReference type="EMBL" id="CAMAPE010000031">
    <property type="protein sequence ID" value="CAH9094718.1"/>
    <property type="molecule type" value="Genomic_DNA"/>
</dbReference>
<comment type="caution">
    <text evidence="2">The sequence shown here is derived from an EMBL/GenBank/DDBJ whole genome shotgun (WGS) entry which is preliminary data.</text>
</comment>
<organism evidence="2 3">
    <name type="scientific">Cuscuta europaea</name>
    <name type="common">European dodder</name>
    <dbReference type="NCBI Taxonomy" id="41803"/>
    <lineage>
        <taxon>Eukaryota</taxon>
        <taxon>Viridiplantae</taxon>
        <taxon>Streptophyta</taxon>
        <taxon>Embryophyta</taxon>
        <taxon>Tracheophyta</taxon>
        <taxon>Spermatophyta</taxon>
        <taxon>Magnoliopsida</taxon>
        <taxon>eudicotyledons</taxon>
        <taxon>Gunneridae</taxon>
        <taxon>Pentapetalae</taxon>
        <taxon>asterids</taxon>
        <taxon>lamiids</taxon>
        <taxon>Solanales</taxon>
        <taxon>Convolvulaceae</taxon>
        <taxon>Cuscuteae</taxon>
        <taxon>Cuscuta</taxon>
        <taxon>Cuscuta subgen. Cuscuta</taxon>
    </lineage>
</organism>
<dbReference type="Pfam" id="PF14111">
    <property type="entry name" value="DUF4283"/>
    <property type="match status" value="1"/>
</dbReference>
<dbReference type="InterPro" id="IPR040256">
    <property type="entry name" value="At4g02000-like"/>
</dbReference>
<sequence>MRPGQGLPGPPSQYFRTQMWSSLRCCLASPRRRQRKESLLLSGIPAKKTKKRIPAAEISRAKREVSPTVTVIEAGMSVNMNGEEAGAIKTTPAATDSGLKIGQIEPQQKQPGIVTQGMAVPPKGEILDFGGQVLPSMVEMWDHCLVGHFTGKFSGLKVIHDMKTKWGVKCLGRSHNRGWIIFKFESEEDRMKVLHEGSYTAFGKLLMLEKYSEDFSFEDEEFLKILIWVKFPKLPMKLWNDEAMSEVVSMVGVPITTDKITQERFARVLIEVDVSKPPPLCFLI</sequence>
<dbReference type="OrthoDB" id="1304801at2759"/>
<name>A0A9P1ECQ4_CUSEU</name>
<dbReference type="Proteomes" id="UP001152484">
    <property type="component" value="Unassembled WGS sequence"/>
</dbReference>
<evidence type="ECO:0000259" key="1">
    <source>
        <dbReference type="Pfam" id="PF14111"/>
    </source>
</evidence>